<evidence type="ECO:0000256" key="7">
    <source>
        <dbReference type="RuleBase" id="RU367016"/>
    </source>
</evidence>
<proteinExistence type="inferred from homology"/>
<comment type="caution">
    <text evidence="9">The sequence shown here is derived from an EMBL/GenBank/DDBJ whole genome shotgun (WGS) entry which is preliminary data.</text>
</comment>
<organism evidence="9 10">
    <name type="scientific">Candidatus Defluviibacterium haderslevense</name>
    <dbReference type="NCBI Taxonomy" id="2981993"/>
    <lineage>
        <taxon>Bacteria</taxon>
        <taxon>Pseudomonadati</taxon>
        <taxon>Bacteroidota</taxon>
        <taxon>Saprospiria</taxon>
        <taxon>Saprospirales</taxon>
        <taxon>Saprospiraceae</taxon>
        <taxon>Candidatus Defluviibacterium</taxon>
    </lineage>
</organism>
<keyword evidence="5 7" id="KW-1133">Transmembrane helix</keyword>
<keyword evidence="6 7" id="KW-0472">Membrane</keyword>
<evidence type="ECO:0000313" key="10">
    <source>
        <dbReference type="Proteomes" id="UP000808349"/>
    </source>
</evidence>
<evidence type="ECO:0000313" key="9">
    <source>
        <dbReference type="EMBL" id="MBK9715946.1"/>
    </source>
</evidence>
<dbReference type="Pfam" id="PF09335">
    <property type="entry name" value="VTT_dom"/>
    <property type="match status" value="1"/>
</dbReference>
<evidence type="ECO:0000256" key="6">
    <source>
        <dbReference type="ARBA" id="ARBA00023136"/>
    </source>
</evidence>
<name>A0A9D7XCW7_9BACT</name>
<dbReference type="PANTHER" id="PTHR30353:SF0">
    <property type="entry name" value="TRANSMEMBRANE PROTEIN"/>
    <property type="match status" value="1"/>
</dbReference>
<reference evidence="9 10" key="1">
    <citation type="submission" date="2020-10" db="EMBL/GenBank/DDBJ databases">
        <title>Connecting structure to function with the recovery of over 1000 high-quality activated sludge metagenome-assembled genomes encoding full-length rRNA genes using long-read sequencing.</title>
        <authorList>
            <person name="Singleton C.M."/>
            <person name="Petriglieri F."/>
            <person name="Kristensen J.M."/>
            <person name="Kirkegaard R.H."/>
            <person name="Michaelsen T.Y."/>
            <person name="Andersen M.H."/>
            <person name="Karst S.M."/>
            <person name="Dueholm M.S."/>
            <person name="Nielsen P.H."/>
            <person name="Albertsen M."/>
        </authorList>
    </citation>
    <scope>NUCLEOTIDE SEQUENCE [LARGE SCALE GENOMIC DNA]</scope>
    <source>
        <strain evidence="9">Ribe_18-Q3-R11-54_BAT3C.373</strain>
    </source>
</reference>
<dbReference type="AlphaFoldDB" id="A0A9D7XCW7"/>
<evidence type="ECO:0000256" key="2">
    <source>
        <dbReference type="ARBA" id="ARBA00010792"/>
    </source>
</evidence>
<evidence type="ECO:0000256" key="5">
    <source>
        <dbReference type="ARBA" id="ARBA00022989"/>
    </source>
</evidence>
<dbReference type="InterPro" id="IPR032816">
    <property type="entry name" value="VTT_dom"/>
</dbReference>
<comment type="similarity">
    <text evidence="2 7">Belongs to the DedA family.</text>
</comment>
<accession>A0A9D7XCW7</accession>
<comment type="subcellular location">
    <subcellularLocation>
        <location evidence="1 7">Cell membrane</location>
        <topology evidence="1 7">Multi-pass membrane protein</topology>
    </subcellularLocation>
</comment>
<feature type="transmembrane region" description="Helical" evidence="7">
    <location>
        <begin position="20"/>
        <end position="42"/>
    </location>
</feature>
<feature type="transmembrane region" description="Helical" evidence="7">
    <location>
        <begin position="62"/>
        <end position="83"/>
    </location>
</feature>
<evidence type="ECO:0000256" key="1">
    <source>
        <dbReference type="ARBA" id="ARBA00004651"/>
    </source>
</evidence>
<evidence type="ECO:0000256" key="3">
    <source>
        <dbReference type="ARBA" id="ARBA00022475"/>
    </source>
</evidence>
<dbReference type="EMBL" id="JADKFW010000002">
    <property type="protein sequence ID" value="MBK9715946.1"/>
    <property type="molecule type" value="Genomic_DNA"/>
</dbReference>
<evidence type="ECO:0000259" key="8">
    <source>
        <dbReference type="Pfam" id="PF09335"/>
    </source>
</evidence>
<sequence length="216" mass="24094">MENLKEFFDILLDSEKLIAYGGLTLLLLIIFAETGLVFGFIFPGDALLITAGLLCSTEAFDVNIFLLLTSVSIVAILGNITGYKTGKYFGKKLFSKEDSLFFKKNHLEITRDYFHKYGGAALIVGRFLPIVRTFAPIMAGASEIGFIKFNIYNVLGAVIWVWSLIPLGFLLGKQFPLLVNEVEYIFVLVAVVTSILFLIGFIKQKRSIRTKKKTTA</sequence>
<keyword evidence="3 7" id="KW-1003">Cell membrane</keyword>
<dbReference type="InterPro" id="IPR032818">
    <property type="entry name" value="DedA-like"/>
</dbReference>
<feature type="transmembrane region" description="Helical" evidence="7">
    <location>
        <begin position="184"/>
        <end position="202"/>
    </location>
</feature>
<protein>
    <submittedName>
        <fullName evidence="9">VTT domain-containing protein</fullName>
    </submittedName>
</protein>
<feature type="transmembrane region" description="Helical" evidence="7">
    <location>
        <begin position="151"/>
        <end position="172"/>
    </location>
</feature>
<dbReference type="PANTHER" id="PTHR30353">
    <property type="entry name" value="INNER MEMBRANE PROTEIN DEDA-RELATED"/>
    <property type="match status" value="1"/>
</dbReference>
<evidence type="ECO:0000256" key="4">
    <source>
        <dbReference type="ARBA" id="ARBA00022692"/>
    </source>
</evidence>
<gene>
    <name evidence="9" type="ORF">IPO85_00155</name>
</gene>
<feature type="domain" description="VTT" evidence="8">
    <location>
        <begin position="42"/>
        <end position="163"/>
    </location>
</feature>
<dbReference type="Proteomes" id="UP000808349">
    <property type="component" value="Unassembled WGS sequence"/>
</dbReference>
<dbReference type="GO" id="GO:0005886">
    <property type="term" value="C:plasma membrane"/>
    <property type="evidence" value="ECO:0007669"/>
    <property type="project" value="UniProtKB-SubCell"/>
</dbReference>
<keyword evidence="4 7" id="KW-0812">Transmembrane</keyword>